<dbReference type="VEuPathDB" id="VectorBase:GAUT001314"/>
<dbReference type="PROSITE" id="PS51257">
    <property type="entry name" value="PROKAR_LIPOPROTEIN"/>
    <property type="match status" value="1"/>
</dbReference>
<evidence type="ECO:0000313" key="2">
    <source>
        <dbReference type="Proteomes" id="UP000078200"/>
    </source>
</evidence>
<protein>
    <submittedName>
        <fullName evidence="1">Uncharacterized protein</fullName>
    </submittedName>
</protein>
<accession>A0A1A9UDV3</accession>
<organism evidence="1 2">
    <name type="scientific">Glossina austeni</name>
    <name type="common">Savannah tsetse fly</name>
    <dbReference type="NCBI Taxonomy" id="7395"/>
    <lineage>
        <taxon>Eukaryota</taxon>
        <taxon>Metazoa</taxon>
        <taxon>Ecdysozoa</taxon>
        <taxon>Arthropoda</taxon>
        <taxon>Hexapoda</taxon>
        <taxon>Insecta</taxon>
        <taxon>Pterygota</taxon>
        <taxon>Neoptera</taxon>
        <taxon>Endopterygota</taxon>
        <taxon>Diptera</taxon>
        <taxon>Brachycera</taxon>
        <taxon>Muscomorpha</taxon>
        <taxon>Hippoboscoidea</taxon>
        <taxon>Glossinidae</taxon>
        <taxon>Glossina</taxon>
    </lineage>
</organism>
<proteinExistence type="predicted"/>
<keyword evidence="2" id="KW-1185">Reference proteome</keyword>
<evidence type="ECO:0000313" key="1">
    <source>
        <dbReference type="EnsemblMetazoa" id="GAUT001314-PA"/>
    </source>
</evidence>
<dbReference type="EnsemblMetazoa" id="GAUT001314-RA">
    <property type="protein sequence ID" value="GAUT001314-PA"/>
    <property type="gene ID" value="GAUT001314"/>
</dbReference>
<sequence>MYQKDTMFHLFVTSYSCVKAICTLTIYLQDEQNEQKQLIQQQMLFVFSNFQLVHHRIDSFIVFNITRYWLPCPVTFPIDFSAFMLSRLLNLMPLRAILPNEPS</sequence>
<name>A0A1A9UDV3_GLOAU</name>
<dbReference type="Proteomes" id="UP000078200">
    <property type="component" value="Unassembled WGS sequence"/>
</dbReference>
<reference evidence="1" key="1">
    <citation type="submission" date="2020-05" db="UniProtKB">
        <authorList>
            <consortium name="EnsemblMetazoa"/>
        </authorList>
    </citation>
    <scope>IDENTIFICATION</scope>
    <source>
        <strain evidence="1">TTRI</strain>
    </source>
</reference>
<dbReference type="AlphaFoldDB" id="A0A1A9UDV3"/>